<organism evidence="1 2">
    <name type="scientific">Enterococcus canintestini</name>
    <dbReference type="NCBI Taxonomy" id="317010"/>
    <lineage>
        <taxon>Bacteria</taxon>
        <taxon>Bacillati</taxon>
        <taxon>Bacillota</taxon>
        <taxon>Bacilli</taxon>
        <taxon>Lactobacillales</taxon>
        <taxon>Enterococcaceae</taxon>
        <taxon>Enterococcus</taxon>
    </lineage>
</organism>
<protein>
    <submittedName>
        <fullName evidence="1">Uncharacterized protein</fullName>
    </submittedName>
</protein>
<dbReference type="RefSeq" id="WP_095005715.1">
    <property type="nucleotide sequence ID" value="NZ_JBKVRM010000005.1"/>
</dbReference>
<evidence type="ECO:0000313" key="1">
    <source>
        <dbReference type="EMBL" id="PAB02061.1"/>
    </source>
</evidence>
<reference evidence="1 2" key="1">
    <citation type="submission" date="2015-08" db="EMBL/GenBank/DDBJ databases">
        <title>Enterococcus genome sequence.</title>
        <authorList>
            <person name="Acedo J.Z."/>
            <person name="Vederas J.C."/>
        </authorList>
    </citation>
    <scope>NUCLEOTIDE SEQUENCE [LARGE SCALE GENOMIC DNA]</scope>
    <source>
        <strain evidence="1 2">49</strain>
    </source>
</reference>
<gene>
    <name evidence="1" type="ORF">AKL21_00670</name>
</gene>
<evidence type="ECO:0000313" key="2">
    <source>
        <dbReference type="Proteomes" id="UP000216797"/>
    </source>
</evidence>
<comment type="caution">
    <text evidence="1">The sequence shown here is derived from an EMBL/GenBank/DDBJ whole genome shotgun (WGS) entry which is preliminary data.</text>
</comment>
<proteinExistence type="predicted"/>
<dbReference type="AlphaFoldDB" id="A0A267HUR9"/>
<dbReference type="Proteomes" id="UP000216797">
    <property type="component" value="Unassembled WGS sequence"/>
</dbReference>
<accession>A0A267HUR9</accession>
<sequence length="96" mass="10896">MENMVRCMSFKQLKAIVAKLEATEAVLDETKIFLDTGWDSLQEVAPESIEIKKARYFEVQDPVSKEYFGGFALTEKAEKVNATGEEETVIVIENLY</sequence>
<keyword evidence="2" id="KW-1185">Reference proteome</keyword>
<dbReference type="EMBL" id="LHUG01000001">
    <property type="protein sequence ID" value="PAB02061.1"/>
    <property type="molecule type" value="Genomic_DNA"/>
</dbReference>
<name>A0A267HUR9_9ENTE</name>